<accession>A0A9P3GSY7</accession>
<reference evidence="1 2" key="1">
    <citation type="submission" date="2021-08" db="EMBL/GenBank/DDBJ databases">
        <title>Draft Genome Sequence of Phanerochaete sordida strain YK-624.</title>
        <authorList>
            <person name="Mori T."/>
            <person name="Dohra H."/>
            <person name="Suzuki T."/>
            <person name="Kawagishi H."/>
            <person name="Hirai H."/>
        </authorList>
    </citation>
    <scope>NUCLEOTIDE SEQUENCE [LARGE SCALE GENOMIC DNA]</scope>
    <source>
        <strain evidence="1 2">YK-624</strain>
    </source>
</reference>
<keyword evidence="2" id="KW-1185">Reference proteome</keyword>
<comment type="caution">
    <text evidence="1">The sequence shown here is derived from an EMBL/GenBank/DDBJ whole genome shotgun (WGS) entry which is preliminary data.</text>
</comment>
<name>A0A9P3GSY7_9APHY</name>
<gene>
    <name evidence="1" type="ORF">PsYK624_166370</name>
</gene>
<dbReference type="Proteomes" id="UP000703269">
    <property type="component" value="Unassembled WGS sequence"/>
</dbReference>
<sequence>MAGPTSSQQCSLDLQICSRTHAITAARLSCSLTNDALSVHVRKTSKVSLTPTGHLPCPCVSTATHDKRPHGSTVRTK</sequence>
<evidence type="ECO:0000313" key="2">
    <source>
        <dbReference type="Proteomes" id="UP000703269"/>
    </source>
</evidence>
<dbReference type="AlphaFoldDB" id="A0A9P3GSY7"/>
<organism evidence="1 2">
    <name type="scientific">Phanerochaete sordida</name>
    <dbReference type="NCBI Taxonomy" id="48140"/>
    <lineage>
        <taxon>Eukaryota</taxon>
        <taxon>Fungi</taxon>
        <taxon>Dikarya</taxon>
        <taxon>Basidiomycota</taxon>
        <taxon>Agaricomycotina</taxon>
        <taxon>Agaricomycetes</taxon>
        <taxon>Polyporales</taxon>
        <taxon>Phanerochaetaceae</taxon>
        <taxon>Phanerochaete</taxon>
    </lineage>
</organism>
<protein>
    <submittedName>
        <fullName evidence="1">Uncharacterized protein</fullName>
    </submittedName>
</protein>
<proteinExistence type="predicted"/>
<evidence type="ECO:0000313" key="1">
    <source>
        <dbReference type="EMBL" id="GJF00352.1"/>
    </source>
</evidence>
<dbReference type="EMBL" id="BPQB01000147">
    <property type="protein sequence ID" value="GJF00352.1"/>
    <property type="molecule type" value="Genomic_DNA"/>
</dbReference>